<dbReference type="InterPro" id="IPR036390">
    <property type="entry name" value="WH_DNA-bd_sf"/>
</dbReference>
<dbReference type="InterPro" id="IPR008920">
    <property type="entry name" value="TF_FadR/GntR_C"/>
</dbReference>
<evidence type="ECO:0000313" key="6">
    <source>
        <dbReference type="EMBL" id="MBS3847598.1"/>
    </source>
</evidence>
<dbReference type="SUPFAM" id="SSF48008">
    <property type="entry name" value="GntR ligand-binding domain-like"/>
    <property type="match status" value="1"/>
</dbReference>
<dbReference type="RefSeq" id="WP_212657208.1">
    <property type="nucleotide sequence ID" value="NZ_JAGXTP010000001.1"/>
</dbReference>
<organism evidence="6 7">
    <name type="scientific">Devosia litorisediminis</name>
    <dbReference type="NCBI Taxonomy" id="2829817"/>
    <lineage>
        <taxon>Bacteria</taxon>
        <taxon>Pseudomonadati</taxon>
        <taxon>Pseudomonadota</taxon>
        <taxon>Alphaproteobacteria</taxon>
        <taxon>Hyphomicrobiales</taxon>
        <taxon>Devosiaceae</taxon>
        <taxon>Devosia</taxon>
    </lineage>
</organism>
<dbReference type="InterPro" id="IPR011711">
    <property type="entry name" value="GntR_C"/>
</dbReference>
<dbReference type="InterPro" id="IPR000524">
    <property type="entry name" value="Tscrpt_reg_HTH_GntR"/>
</dbReference>
<dbReference type="AlphaFoldDB" id="A0A942I5J3"/>
<comment type="caution">
    <text evidence="6">The sequence shown here is derived from an EMBL/GenBank/DDBJ whole genome shotgun (WGS) entry which is preliminary data.</text>
</comment>
<dbReference type="InterPro" id="IPR036388">
    <property type="entry name" value="WH-like_DNA-bd_sf"/>
</dbReference>
<gene>
    <name evidence="6" type="ORF">KD146_02695</name>
</gene>
<name>A0A942I5J3_9HYPH</name>
<reference evidence="6" key="1">
    <citation type="submission" date="2021-04" db="EMBL/GenBank/DDBJ databases">
        <title>Devosia litorisediminis sp. nov., isolated from a sand dune.</title>
        <authorList>
            <person name="Park S."/>
            <person name="Yoon J.-H."/>
        </authorList>
    </citation>
    <scope>NUCLEOTIDE SEQUENCE</scope>
    <source>
        <strain evidence="6">BSSL-BM10</strain>
    </source>
</reference>
<feature type="domain" description="HTH gntR-type" evidence="5">
    <location>
        <begin position="26"/>
        <end position="93"/>
    </location>
</feature>
<dbReference type="GO" id="GO:0003700">
    <property type="term" value="F:DNA-binding transcription factor activity"/>
    <property type="evidence" value="ECO:0007669"/>
    <property type="project" value="InterPro"/>
</dbReference>
<accession>A0A942I5J3</accession>
<dbReference type="CDD" id="cd07377">
    <property type="entry name" value="WHTH_GntR"/>
    <property type="match status" value="1"/>
</dbReference>
<proteinExistence type="predicted"/>
<dbReference type="GO" id="GO:0003677">
    <property type="term" value="F:DNA binding"/>
    <property type="evidence" value="ECO:0007669"/>
    <property type="project" value="UniProtKB-KW"/>
</dbReference>
<keyword evidence="2" id="KW-0238">DNA-binding</keyword>
<dbReference type="SMART" id="SM00895">
    <property type="entry name" value="FCD"/>
    <property type="match status" value="1"/>
</dbReference>
<keyword evidence="3" id="KW-0804">Transcription</keyword>
<dbReference type="Pfam" id="PF07729">
    <property type="entry name" value="FCD"/>
    <property type="match status" value="1"/>
</dbReference>
<dbReference type="SMART" id="SM00345">
    <property type="entry name" value="HTH_GNTR"/>
    <property type="match status" value="1"/>
</dbReference>
<dbReference type="Proteomes" id="UP000678281">
    <property type="component" value="Unassembled WGS sequence"/>
</dbReference>
<protein>
    <submittedName>
        <fullName evidence="6">GntR family transcriptional regulator</fullName>
    </submittedName>
</protein>
<evidence type="ECO:0000259" key="5">
    <source>
        <dbReference type="PROSITE" id="PS50949"/>
    </source>
</evidence>
<dbReference type="Pfam" id="PF00392">
    <property type="entry name" value="GntR"/>
    <property type="match status" value="1"/>
</dbReference>
<dbReference type="Gene3D" id="1.10.10.10">
    <property type="entry name" value="Winged helix-like DNA-binding domain superfamily/Winged helix DNA-binding domain"/>
    <property type="match status" value="1"/>
</dbReference>
<evidence type="ECO:0000256" key="2">
    <source>
        <dbReference type="ARBA" id="ARBA00023125"/>
    </source>
</evidence>
<feature type="region of interest" description="Disordered" evidence="4">
    <location>
        <begin position="1"/>
        <end position="25"/>
    </location>
</feature>
<dbReference type="PANTHER" id="PTHR43537:SF45">
    <property type="entry name" value="GNTR FAMILY REGULATORY PROTEIN"/>
    <property type="match status" value="1"/>
</dbReference>
<dbReference type="Gene3D" id="1.20.120.530">
    <property type="entry name" value="GntR ligand-binding domain-like"/>
    <property type="match status" value="1"/>
</dbReference>
<dbReference type="PANTHER" id="PTHR43537">
    <property type="entry name" value="TRANSCRIPTIONAL REGULATOR, GNTR FAMILY"/>
    <property type="match status" value="1"/>
</dbReference>
<evidence type="ECO:0000256" key="4">
    <source>
        <dbReference type="SAM" id="MobiDB-lite"/>
    </source>
</evidence>
<keyword evidence="7" id="KW-1185">Reference proteome</keyword>
<keyword evidence="1" id="KW-0805">Transcription regulation</keyword>
<evidence type="ECO:0000256" key="3">
    <source>
        <dbReference type="ARBA" id="ARBA00023163"/>
    </source>
</evidence>
<dbReference type="SUPFAM" id="SSF46785">
    <property type="entry name" value="Winged helix' DNA-binding domain"/>
    <property type="match status" value="1"/>
</dbReference>
<evidence type="ECO:0000313" key="7">
    <source>
        <dbReference type="Proteomes" id="UP000678281"/>
    </source>
</evidence>
<dbReference type="PROSITE" id="PS50949">
    <property type="entry name" value="HTH_GNTR"/>
    <property type="match status" value="1"/>
</dbReference>
<sequence length="250" mass="28074">MKKPRKPRAPNTAPPVLAERRPRPRQKNSEIIYADLRAAISGLDLPPGTALSEQDLAQRYGVSRTPVREAILRLSEEGLVDVVPQSGTFVSRIRLSLVREAMMARRALEAATVRAATAQANPQYFAQLEINLTEQQRHADAGDIKAFHHADEAFHAAFAQIGKYPSLWTLIQQVKVHIDRYRWLTLPQQGRMLLVVQEHGAIVAAMSRGDADTAVALMDEHLSKLKPDMEAFRTLWPHYFIEDLDEADLS</sequence>
<dbReference type="PRINTS" id="PR00035">
    <property type="entry name" value="HTHGNTR"/>
</dbReference>
<dbReference type="EMBL" id="JAGXTP010000001">
    <property type="protein sequence ID" value="MBS3847598.1"/>
    <property type="molecule type" value="Genomic_DNA"/>
</dbReference>
<evidence type="ECO:0000256" key="1">
    <source>
        <dbReference type="ARBA" id="ARBA00023015"/>
    </source>
</evidence>